<feature type="transmembrane region" description="Helical" evidence="2">
    <location>
        <begin position="162"/>
        <end position="187"/>
    </location>
</feature>
<gene>
    <name evidence="4" type="ORF">K489DRAFT_403275</name>
</gene>
<reference evidence="4" key="1">
    <citation type="submission" date="2020-01" db="EMBL/GenBank/DDBJ databases">
        <authorList>
            <consortium name="DOE Joint Genome Institute"/>
            <person name="Haridas S."/>
            <person name="Albert R."/>
            <person name="Binder M."/>
            <person name="Bloem J."/>
            <person name="Labutti K."/>
            <person name="Salamov A."/>
            <person name="Andreopoulos B."/>
            <person name="Baker S.E."/>
            <person name="Barry K."/>
            <person name="Bills G."/>
            <person name="Bluhm B.H."/>
            <person name="Cannon C."/>
            <person name="Castanera R."/>
            <person name="Culley D.E."/>
            <person name="Daum C."/>
            <person name="Ezra D."/>
            <person name="Gonzalez J.B."/>
            <person name="Henrissat B."/>
            <person name="Kuo A."/>
            <person name="Liang C."/>
            <person name="Lipzen A."/>
            <person name="Lutzoni F."/>
            <person name="Magnuson J."/>
            <person name="Mondo S."/>
            <person name="Nolan M."/>
            <person name="Ohm R."/>
            <person name="Pangilinan J."/>
            <person name="Park H.-J."/>
            <person name="Ramirez L."/>
            <person name="Alfaro M."/>
            <person name="Sun H."/>
            <person name="Tritt A."/>
            <person name="Yoshinaga Y."/>
            <person name="Zwiers L.-H."/>
            <person name="Turgeon B.G."/>
            <person name="Goodwin S.B."/>
            <person name="Spatafora J.W."/>
            <person name="Crous P.W."/>
            <person name="Grigoriev I.V."/>
        </authorList>
    </citation>
    <scope>NUCLEOTIDE SEQUENCE</scope>
    <source>
        <strain evidence="4">CBS 342.82</strain>
    </source>
</reference>
<keyword evidence="2" id="KW-1133">Transmembrane helix</keyword>
<name>A0A6J3LZI5_9PEZI</name>
<accession>A0A6J3LZI5</accession>
<proteinExistence type="predicted"/>
<feature type="region of interest" description="Disordered" evidence="1">
    <location>
        <begin position="50"/>
        <end position="70"/>
    </location>
</feature>
<evidence type="ECO:0000256" key="1">
    <source>
        <dbReference type="SAM" id="MobiDB-lite"/>
    </source>
</evidence>
<organism evidence="4">
    <name type="scientific">Dissoconium aciculare CBS 342.82</name>
    <dbReference type="NCBI Taxonomy" id="1314786"/>
    <lineage>
        <taxon>Eukaryota</taxon>
        <taxon>Fungi</taxon>
        <taxon>Dikarya</taxon>
        <taxon>Ascomycota</taxon>
        <taxon>Pezizomycotina</taxon>
        <taxon>Dothideomycetes</taxon>
        <taxon>Dothideomycetidae</taxon>
        <taxon>Mycosphaerellales</taxon>
        <taxon>Dissoconiaceae</taxon>
        <taxon>Dissoconium</taxon>
    </lineage>
</organism>
<feature type="transmembrane region" description="Helical" evidence="2">
    <location>
        <begin position="728"/>
        <end position="750"/>
    </location>
</feature>
<reference evidence="4" key="3">
    <citation type="submission" date="2025-08" db="UniProtKB">
        <authorList>
            <consortium name="RefSeq"/>
        </authorList>
    </citation>
    <scope>IDENTIFICATION</scope>
    <source>
        <strain evidence="4">CBS 342.82</strain>
    </source>
</reference>
<feature type="transmembrane region" description="Helical" evidence="2">
    <location>
        <begin position="225"/>
        <end position="254"/>
    </location>
</feature>
<reference evidence="4" key="2">
    <citation type="submission" date="2020-04" db="EMBL/GenBank/DDBJ databases">
        <authorList>
            <consortium name="NCBI Genome Project"/>
        </authorList>
    </citation>
    <scope>NUCLEOTIDE SEQUENCE</scope>
    <source>
        <strain evidence="4">CBS 342.82</strain>
    </source>
</reference>
<feature type="transmembrane region" description="Helical" evidence="2">
    <location>
        <begin position="81"/>
        <end position="100"/>
    </location>
</feature>
<evidence type="ECO:0000313" key="3">
    <source>
        <dbReference type="Proteomes" id="UP000504637"/>
    </source>
</evidence>
<evidence type="ECO:0000313" key="4">
    <source>
        <dbReference type="RefSeq" id="XP_033457710.1"/>
    </source>
</evidence>
<dbReference type="GeneID" id="54364878"/>
<dbReference type="AlphaFoldDB" id="A0A6J3LZI5"/>
<dbReference type="Proteomes" id="UP000504637">
    <property type="component" value="Unplaced"/>
</dbReference>
<keyword evidence="2" id="KW-0472">Membrane</keyword>
<dbReference type="RefSeq" id="XP_033457710.1">
    <property type="nucleotide sequence ID" value="XM_033607078.1"/>
</dbReference>
<protein>
    <submittedName>
        <fullName evidence="4">Uncharacterized protein</fullName>
    </submittedName>
</protein>
<keyword evidence="3" id="KW-1185">Reference proteome</keyword>
<feature type="compositionally biased region" description="Basic and acidic residues" evidence="1">
    <location>
        <begin position="54"/>
        <end position="70"/>
    </location>
</feature>
<sequence length="809" mass="88554">MCVSRDKTDYSQALSAADHSAAAAAAAMANMSNAERGSYVNFDKDPSRTATYTSEHDLSDHKPASGEHDNLSRTRSWRKTLVFQVFALLWLAPMIFLLVINLRGWVIGPTIWCPSKRCSVDFFNFDTIGVQKQLLSYSHDDHNVLGGLQLVAKALEVWFETIAVYLVFLITMDIASLESGLPIGFLMRPFEFSRAPSLFDKLLWRSGPPLFGAKTKKSKAYRTRIYLYILMTICLCALCNLMGPSAAVLVLPVLQWVDMPDVGNTQFATINAARPPRSDAWFWTAARAADLGCSPSAPAQGQYSCAQTSFGLALDSWVASYMSYGAGGTTQQYSLSFAINYTAPSTSSILASQVNNAAYWVPSRQTVSDVNNDLNALLLVKTGADGDAYRKANVSLDPFESYAAYNGSLQVDLQRNGPIIGALVSEWIGTNHANSWTTVIGPDLRVRCYEQYTLEFLSNNANPTTYTKCLRIGSGWSSTNKVANFTILGIYDYSHTTLGPNVTVNVYSSDKAAFFPGGKFPDWFPSACRVNGTLPSGTDCDWNRLFQLDPSSPLANRSVNVNTIEMQMQDGASSAMLVADFTAFLGFTTYVLDPSPLTNPTSILTTTNIVQPPNKDPLVIDPAWILAAWSANNNTVSALHHLTGKFLVDTLSTLLTDTPDDDDKLIQALMVLLPIAQTLSLIDYDATPIPSSSSSKQSTAADSATNPPLLRSARLYVWAYGIGSRTGVLGVVVTTLGIAVTVLQFVLSMWNRRPFHSTTKLVVAALEHFPQEEFREKEQDECAAARTRFHISDNHHSAGKLTFRHTGVI</sequence>
<keyword evidence="2" id="KW-0812">Transmembrane</keyword>
<evidence type="ECO:0000256" key="2">
    <source>
        <dbReference type="SAM" id="Phobius"/>
    </source>
</evidence>
<dbReference type="OrthoDB" id="5342924at2759"/>